<proteinExistence type="inferred from homology"/>
<evidence type="ECO:0000259" key="9">
    <source>
        <dbReference type="PROSITE" id="PS50850"/>
    </source>
</evidence>
<keyword evidence="12" id="KW-1185">Reference proteome</keyword>
<dbReference type="FunFam" id="1.20.1250.20:FF:000007">
    <property type="entry name" value="Glycerol-3-phosphate transporter"/>
    <property type="match status" value="1"/>
</dbReference>
<dbReference type="RefSeq" id="WP_232515451.1">
    <property type="nucleotide sequence ID" value="NZ_AP024371.1"/>
</dbReference>
<feature type="transmembrane region" description="Helical" evidence="8">
    <location>
        <begin position="374"/>
        <end position="392"/>
    </location>
</feature>
<feature type="transmembrane region" description="Helical" evidence="8">
    <location>
        <begin position="72"/>
        <end position="90"/>
    </location>
</feature>
<name>A0AAP8YSB3_9SPIR</name>
<evidence type="ECO:0000256" key="7">
    <source>
        <dbReference type="NCBIfam" id="TIGR00712"/>
    </source>
</evidence>
<dbReference type="Pfam" id="PF07690">
    <property type="entry name" value="MFS_1"/>
    <property type="match status" value="1"/>
</dbReference>
<dbReference type="GeneID" id="75117950"/>
<keyword evidence="4 8" id="KW-0812">Transmembrane</keyword>
<dbReference type="GO" id="GO:0015169">
    <property type="term" value="F:glycerol-3-phosphate transmembrane transporter activity"/>
    <property type="evidence" value="ECO:0007669"/>
    <property type="project" value="UniProtKB-UniRule"/>
</dbReference>
<dbReference type="GO" id="GO:0005886">
    <property type="term" value="C:plasma membrane"/>
    <property type="evidence" value="ECO:0007669"/>
    <property type="project" value="UniProtKB-SubCell"/>
</dbReference>
<dbReference type="Proteomes" id="UP000230633">
    <property type="component" value="Chromosome"/>
</dbReference>
<accession>A0AAP8YSB3</accession>
<dbReference type="CDD" id="cd17345">
    <property type="entry name" value="MFS_GlpT"/>
    <property type="match status" value="1"/>
</dbReference>
<feature type="transmembrane region" description="Helical" evidence="8">
    <location>
        <begin position="465"/>
        <end position="485"/>
    </location>
</feature>
<feature type="transmembrane region" description="Helical" evidence="8">
    <location>
        <begin position="342"/>
        <end position="362"/>
    </location>
</feature>
<evidence type="ECO:0000313" key="13">
    <source>
        <dbReference type="Proteomes" id="UP000291995"/>
    </source>
</evidence>
<evidence type="ECO:0000256" key="8">
    <source>
        <dbReference type="SAM" id="Phobius"/>
    </source>
</evidence>
<dbReference type="SUPFAM" id="SSF103473">
    <property type="entry name" value="MFS general substrate transporter"/>
    <property type="match status" value="1"/>
</dbReference>
<dbReference type="InterPro" id="IPR020846">
    <property type="entry name" value="MFS_dom"/>
</dbReference>
<evidence type="ECO:0000256" key="2">
    <source>
        <dbReference type="ARBA" id="ARBA00009598"/>
    </source>
</evidence>
<dbReference type="PROSITE" id="PS50850">
    <property type="entry name" value="MFS"/>
    <property type="match status" value="1"/>
</dbReference>
<keyword evidence="3" id="KW-1003">Cell membrane</keyword>
<dbReference type="NCBIfam" id="TIGR00712">
    <property type="entry name" value="glpT"/>
    <property type="match status" value="1"/>
</dbReference>
<dbReference type="GO" id="GO:0035435">
    <property type="term" value="P:phosphate ion transmembrane transport"/>
    <property type="evidence" value="ECO:0007669"/>
    <property type="project" value="TreeGrafter"/>
</dbReference>
<feature type="domain" description="Major facilitator superfamily (MFS) profile" evidence="9">
    <location>
        <begin position="76"/>
        <end position="489"/>
    </location>
</feature>
<evidence type="ECO:0000256" key="6">
    <source>
        <dbReference type="ARBA" id="ARBA00023136"/>
    </source>
</evidence>
<dbReference type="InterPro" id="IPR011701">
    <property type="entry name" value="MFS"/>
</dbReference>
<feature type="transmembrane region" description="Helical" evidence="8">
    <location>
        <begin position="304"/>
        <end position="322"/>
    </location>
</feature>
<evidence type="ECO:0000256" key="5">
    <source>
        <dbReference type="ARBA" id="ARBA00022989"/>
    </source>
</evidence>
<dbReference type="EMBL" id="CP024333">
    <property type="protein sequence ID" value="ATQ16387.2"/>
    <property type="molecule type" value="Genomic_DNA"/>
</dbReference>
<feature type="transmembrane region" description="Helical" evidence="8">
    <location>
        <begin position="209"/>
        <end position="232"/>
    </location>
</feature>
<evidence type="ECO:0000313" key="10">
    <source>
        <dbReference type="EMBL" id="ATQ16387.2"/>
    </source>
</evidence>
<dbReference type="PIRSF" id="PIRSF002808">
    <property type="entry name" value="Hexose_phosphate_transp"/>
    <property type="match status" value="1"/>
</dbReference>
<gene>
    <name evidence="11" type="primary">glpT</name>
    <name evidence="10" type="ORF">CNO13_03065</name>
    <name evidence="11" type="ORF">EZU67_03065</name>
</gene>
<dbReference type="PANTHER" id="PTHR43826:SF6">
    <property type="entry name" value="GLYCEROL-3-PHOSPHATE TRANSPORTER"/>
    <property type="match status" value="1"/>
</dbReference>
<reference evidence="13" key="1">
    <citation type="submission" date="2019-03" db="EMBL/GenBank/DDBJ databases">
        <title>Whole genome sequencing of Borrelia miyamotoi strains isolated at the Russian territory.</title>
        <authorList>
            <person name="Kuleshov K.V."/>
            <person name="Platonov A.E."/>
            <person name="Goptar I.A."/>
            <person name="Shipulin G.A."/>
            <person name="Markelov M.L."/>
            <person name="Koetsveld J."/>
            <person name="Kolyasnikova N.M."/>
            <person name="Sarksyan D.S."/>
            <person name="Toporkova M.G."/>
            <person name="Hovius J.W."/>
        </authorList>
    </citation>
    <scope>NUCLEOTIDE SEQUENCE [LARGE SCALE GENOMIC DNA]</scope>
    <source>
        <strain evidence="12">Yekat-1</strain>
        <strain evidence="13">Yekat-76</strain>
    </source>
</reference>
<dbReference type="Gene3D" id="1.20.1250.20">
    <property type="entry name" value="MFS general substrate transporter like domains"/>
    <property type="match status" value="2"/>
</dbReference>
<dbReference type="Proteomes" id="UP000291995">
    <property type="component" value="Chromosome"/>
</dbReference>
<protein>
    <recommendedName>
        <fullName evidence="7">Glycerol-3-phosphate transporter</fullName>
    </recommendedName>
</protein>
<dbReference type="GO" id="GO:0061513">
    <property type="term" value="F:glucose 6-phosphate:phosphate antiporter activity"/>
    <property type="evidence" value="ECO:0007669"/>
    <property type="project" value="TreeGrafter"/>
</dbReference>
<dbReference type="InterPro" id="IPR000849">
    <property type="entry name" value="Sugar_P_transporter"/>
</dbReference>
<evidence type="ECO:0000313" key="11">
    <source>
        <dbReference type="EMBL" id="QBK62367.2"/>
    </source>
</evidence>
<feature type="transmembrane region" description="Helical" evidence="8">
    <location>
        <begin position="110"/>
        <end position="128"/>
    </location>
</feature>
<comment type="similarity">
    <text evidence="2">Belongs to the major facilitator superfamily. Organophosphate:Pi antiporter (OPA) (TC 2.A.1.4) family.</text>
</comment>
<feature type="transmembrane region" description="Helical" evidence="8">
    <location>
        <begin position="435"/>
        <end position="459"/>
    </location>
</feature>
<keyword evidence="6 8" id="KW-0472">Membrane</keyword>
<feature type="transmembrane region" description="Helical" evidence="8">
    <location>
        <begin position="238"/>
        <end position="258"/>
    </location>
</feature>
<dbReference type="NCBIfam" id="TIGR00881">
    <property type="entry name" value="2A0104"/>
    <property type="match status" value="1"/>
</dbReference>
<dbReference type="EMBL" id="CP036557">
    <property type="protein sequence ID" value="QBK62367.2"/>
    <property type="molecule type" value="Genomic_DNA"/>
</dbReference>
<dbReference type="InterPro" id="IPR036259">
    <property type="entry name" value="MFS_trans_sf"/>
</dbReference>
<keyword evidence="5 8" id="KW-1133">Transmembrane helix</keyword>
<dbReference type="InterPro" id="IPR051337">
    <property type="entry name" value="OPA_Antiporter"/>
</dbReference>
<comment type="subcellular location">
    <subcellularLocation>
        <location evidence="1">Cell membrane</location>
        <topology evidence="1">Multi-pass membrane protein</topology>
    </subcellularLocation>
</comment>
<sequence>MDSISLNDEIIQEMNKTFPGTKIIPSKLSLKSLIFINIMEMLNMKKLFNFLKPAPHIKRVHKEIEDSLYKKLRLQIFISIFIGYAGFYLTRKIFAFTIPELEKEGFSKSQLGIILSGVSIAYGFSKFIMGNVSDRSNPRYFLTLGLLLTAIITTIFGLFPWKLIDTTTAITLMFILMFTNGWVQGMGWPACGRTIVHWWSKKERGITVATWNLAHNIGGGTTGIISSWALLYFQEWQAILYVPSGIVIGIAIFVLMTLKDTPQSVGLPPIEEYKNDYPDNYTEKAEEELNTKKIFVKHVLNNKLLWYIAIANAFIYFIRYGILDWAPSYLSQVKHFSIKDSGWAYSLYEFSAIPGTIICGWMSDKIFKGRRSETGIIFITATLITILIYWQLPENNPTLITILLAIIGFLIYGPVMLIGLHALDLAPKKAAGTAAGFTGLFGYIGGSVTASAITGFVLQYFNWNVYFYLLIGACIFAIIFISLTFKQEKKTNDI</sequence>
<organism evidence="11 13">
    <name type="scientific">Borrelia miyamotoi</name>
    <dbReference type="NCBI Taxonomy" id="47466"/>
    <lineage>
        <taxon>Bacteria</taxon>
        <taxon>Pseudomonadati</taxon>
        <taxon>Spirochaetota</taxon>
        <taxon>Spirochaetia</taxon>
        <taxon>Spirochaetales</taxon>
        <taxon>Borreliaceae</taxon>
        <taxon>Borrelia</taxon>
    </lineage>
</organism>
<feature type="transmembrane region" description="Helical" evidence="8">
    <location>
        <begin position="140"/>
        <end position="161"/>
    </location>
</feature>
<feature type="transmembrane region" description="Helical" evidence="8">
    <location>
        <begin position="167"/>
        <end position="188"/>
    </location>
</feature>
<evidence type="ECO:0000256" key="4">
    <source>
        <dbReference type="ARBA" id="ARBA00022692"/>
    </source>
</evidence>
<evidence type="ECO:0000256" key="1">
    <source>
        <dbReference type="ARBA" id="ARBA00004651"/>
    </source>
</evidence>
<dbReference type="InterPro" id="IPR005267">
    <property type="entry name" value="G3P_transporter"/>
</dbReference>
<evidence type="ECO:0000256" key="3">
    <source>
        <dbReference type="ARBA" id="ARBA00022475"/>
    </source>
</evidence>
<dbReference type="AlphaFoldDB" id="A0AAP8YSB3"/>
<evidence type="ECO:0000313" key="12">
    <source>
        <dbReference type="Proteomes" id="UP000230633"/>
    </source>
</evidence>
<feature type="transmembrane region" description="Helical" evidence="8">
    <location>
        <begin position="398"/>
        <end position="423"/>
    </location>
</feature>
<dbReference type="PANTHER" id="PTHR43826">
    <property type="entry name" value="GLUCOSE-6-PHOSPHATE EXCHANGER SLC37A4"/>
    <property type="match status" value="1"/>
</dbReference>
<reference evidence="11" key="2">
    <citation type="submission" date="2022-12" db="EMBL/GenBank/DDBJ databases">
        <title>Whole genome sequencing of Borrelia miyamotoi strains isolated at the Russian territory.</title>
        <authorList>
            <person name="Kuleshov K.V."/>
            <person name="Platonov A.E."/>
            <person name="Goptar I.A."/>
            <person name="Shipulin G.A."/>
            <person name="Markelov M.L."/>
            <person name="Koetsveld J."/>
            <person name="Kolyasnikova N.M."/>
            <person name="Sarksyan D.S."/>
            <person name="Toporkova M.G."/>
            <person name="Hovius J.W."/>
        </authorList>
    </citation>
    <scope>NUCLEOTIDE SEQUENCE</scope>
    <source>
        <strain evidence="10">Yekat-1</strain>
        <strain evidence="11">Yekat-76</strain>
    </source>
</reference>